<dbReference type="InterPro" id="IPR021354">
    <property type="entry name" value="DUF2975"/>
</dbReference>
<feature type="transmembrane region" description="Helical" evidence="1">
    <location>
        <begin position="118"/>
        <end position="141"/>
    </location>
</feature>
<name>A0ABW2PHG8_9BACL</name>
<reference evidence="3" key="1">
    <citation type="journal article" date="2019" name="Int. J. Syst. Evol. Microbiol.">
        <title>The Global Catalogue of Microorganisms (GCM) 10K type strain sequencing project: providing services to taxonomists for standard genome sequencing and annotation.</title>
        <authorList>
            <consortium name="The Broad Institute Genomics Platform"/>
            <consortium name="The Broad Institute Genome Sequencing Center for Infectious Disease"/>
            <person name="Wu L."/>
            <person name="Ma J."/>
        </authorList>
    </citation>
    <scope>NUCLEOTIDE SEQUENCE [LARGE SCALE GENOMIC DNA]</scope>
    <source>
        <strain evidence="3">CCUG 55590</strain>
    </source>
</reference>
<proteinExistence type="predicted"/>
<gene>
    <name evidence="2" type="ORF">ACFQO8_00075</name>
</gene>
<keyword evidence="1" id="KW-1133">Transmembrane helix</keyword>
<dbReference type="Pfam" id="PF11188">
    <property type="entry name" value="DUF2975"/>
    <property type="match status" value="1"/>
</dbReference>
<dbReference type="Proteomes" id="UP001596439">
    <property type="component" value="Unassembled WGS sequence"/>
</dbReference>
<comment type="caution">
    <text evidence="2">The sequence shown here is derived from an EMBL/GenBank/DDBJ whole genome shotgun (WGS) entry which is preliminary data.</text>
</comment>
<sequence length="159" mass="18053">MKRETVFLKLSVIVLALPILAACIFLLPFLWREATESGGWIANSMRPIIGGMYVAAIPYFIALFKTFNLLGLIDRNEAFSYRAVKSLRVIKYCALVITIIYIATLPFFYWFAERDDSPGFLVIGFVLVFAAFVIAVFAELLQKLLKRAIDMKQEIDLTV</sequence>
<dbReference type="EMBL" id="JBHTCE010000001">
    <property type="protein sequence ID" value="MFC7388512.1"/>
    <property type="molecule type" value="Genomic_DNA"/>
</dbReference>
<feature type="transmembrane region" description="Helical" evidence="1">
    <location>
        <begin position="92"/>
        <end position="112"/>
    </location>
</feature>
<keyword evidence="3" id="KW-1185">Reference proteome</keyword>
<feature type="transmembrane region" description="Helical" evidence="1">
    <location>
        <begin position="51"/>
        <end position="71"/>
    </location>
</feature>
<evidence type="ECO:0000313" key="3">
    <source>
        <dbReference type="Proteomes" id="UP001596439"/>
    </source>
</evidence>
<evidence type="ECO:0000256" key="1">
    <source>
        <dbReference type="SAM" id="Phobius"/>
    </source>
</evidence>
<keyword evidence="1" id="KW-0472">Membrane</keyword>
<protein>
    <submittedName>
        <fullName evidence="2">DUF2975 domain-containing protein</fullName>
    </submittedName>
</protein>
<feature type="transmembrane region" description="Helical" evidence="1">
    <location>
        <begin position="12"/>
        <end position="31"/>
    </location>
</feature>
<dbReference type="PROSITE" id="PS51257">
    <property type="entry name" value="PROKAR_LIPOPROTEIN"/>
    <property type="match status" value="1"/>
</dbReference>
<accession>A0ABW2PHG8</accession>
<dbReference type="RefSeq" id="WP_214785829.1">
    <property type="nucleotide sequence ID" value="NZ_JANIEL010000036.1"/>
</dbReference>
<evidence type="ECO:0000313" key="2">
    <source>
        <dbReference type="EMBL" id="MFC7388512.1"/>
    </source>
</evidence>
<organism evidence="2 3">
    <name type="scientific">Exiguobacterium aestuarii</name>
    <dbReference type="NCBI Taxonomy" id="273527"/>
    <lineage>
        <taxon>Bacteria</taxon>
        <taxon>Bacillati</taxon>
        <taxon>Bacillota</taxon>
        <taxon>Bacilli</taxon>
        <taxon>Bacillales</taxon>
        <taxon>Bacillales Family XII. Incertae Sedis</taxon>
        <taxon>Exiguobacterium</taxon>
    </lineage>
</organism>
<keyword evidence="1" id="KW-0812">Transmembrane</keyword>